<sequence length="139" mass="15279">MAFTLTKDHVHSIVDAATRGDMLPFMTAADPELRWVIGSEKKDAARMTGAYTLASWGAEIGAPLRARLKDGVVKMNVTSVDVIGNKAFVEWNGEATQLNGAPYNNIWVLIFSEKTGKIVEIREYLDTALVQEVVQTNPL</sequence>
<dbReference type="AlphaFoldDB" id="A0AAD7M9T4"/>
<comment type="caution">
    <text evidence="1">The sequence shown here is derived from an EMBL/GenBank/DDBJ whole genome shotgun (WGS) entry which is preliminary data.</text>
</comment>
<evidence type="ECO:0008006" key="3">
    <source>
        <dbReference type="Google" id="ProtNLM"/>
    </source>
</evidence>
<dbReference type="SUPFAM" id="SSF54427">
    <property type="entry name" value="NTF2-like"/>
    <property type="match status" value="1"/>
</dbReference>
<keyword evidence="2" id="KW-1185">Reference proteome</keyword>
<reference evidence="1" key="1">
    <citation type="submission" date="2023-03" db="EMBL/GenBank/DDBJ databases">
        <title>Massive genome expansion in bonnet fungi (Mycena s.s.) driven by repeated elements and novel gene families across ecological guilds.</title>
        <authorList>
            <consortium name="Lawrence Berkeley National Laboratory"/>
            <person name="Harder C.B."/>
            <person name="Miyauchi S."/>
            <person name="Viragh M."/>
            <person name="Kuo A."/>
            <person name="Thoen E."/>
            <person name="Andreopoulos B."/>
            <person name="Lu D."/>
            <person name="Skrede I."/>
            <person name="Drula E."/>
            <person name="Henrissat B."/>
            <person name="Morin E."/>
            <person name="Kohler A."/>
            <person name="Barry K."/>
            <person name="LaButti K."/>
            <person name="Morin E."/>
            <person name="Salamov A."/>
            <person name="Lipzen A."/>
            <person name="Mereny Z."/>
            <person name="Hegedus B."/>
            <person name="Baldrian P."/>
            <person name="Stursova M."/>
            <person name="Weitz H."/>
            <person name="Taylor A."/>
            <person name="Grigoriev I.V."/>
            <person name="Nagy L.G."/>
            <person name="Martin F."/>
            <person name="Kauserud H."/>
        </authorList>
    </citation>
    <scope>NUCLEOTIDE SEQUENCE</scope>
    <source>
        <strain evidence="1">CBHHK067</strain>
    </source>
</reference>
<dbReference type="Proteomes" id="UP001221757">
    <property type="component" value="Unassembled WGS sequence"/>
</dbReference>
<proteinExistence type="predicted"/>
<dbReference type="InterPro" id="IPR032710">
    <property type="entry name" value="NTF2-like_dom_sf"/>
</dbReference>
<dbReference type="Gene3D" id="3.10.450.50">
    <property type="match status" value="1"/>
</dbReference>
<evidence type="ECO:0000313" key="2">
    <source>
        <dbReference type="Proteomes" id="UP001221757"/>
    </source>
</evidence>
<name>A0AAD7M9T4_MYCRO</name>
<gene>
    <name evidence="1" type="ORF">B0H17DRAFT_573465</name>
</gene>
<accession>A0AAD7M9T4</accession>
<dbReference type="EMBL" id="JARKIE010000006">
    <property type="protein sequence ID" value="KAJ7706950.1"/>
    <property type="molecule type" value="Genomic_DNA"/>
</dbReference>
<protein>
    <recommendedName>
        <fullName evidence="3">SnoaL-like domain-containing protein</fullName>
    </recommendedName>
</protein>
<evidence type="ECO:0000313" key="1">
    <source>
        <dbReference type="EMBL" id="KAJ7706950.1"/>
    </source>
</evidence>
<organism evidence="1 2">
    <name type="scientific">Mycena rosella</name>
    <name type="common">Pink bonnet</name>
    <name type="synonym">Agaricus rosellus</name>
    <dbReference type="NCBI Taxonomy" id="1033263"/>
    <lineage>
        <taxon>Eukaryota</taxon>
        <taxon>Fungi</taxon>
        <taxon>Dikarya</taxon>
        <taxon>Basidiomycota</taxon>
        <taxon>Agaricomycotina</taxon>
        <taxon>Agaricomycetes</taxon>
        <taxon>Agaricomycetidae</taxon>
        <taxon>Agaricales</taxon>
        <taxon>Marasmiineae</taxon>
        <taxon>Mycenaceae</taxon>
        <taxon>Mycena</taxon>
    </lineage>
</organism>